<gene>
    <name evidence="1" type="ORF">SAMN03080602_01508</name>
</gene>
<dbReference type="Proteomes" id="UP000193420">
    <property type="component" value="Unassembled WGS sequence"/>
</dbReference>
<keyword evidence="2" id="KW-1185">Reference proteome</keyword>
<organism evidence="1 2">
    <name type="scientific">Arenibacter troitsensis</name>
    <dbReference type="NCBI Taxonomy" id="188872"/>
    <lineage>
        <taxon>Bacteria</taxon>
        <taxon>Pseudomonadati</taxon>
        <taxon>Bacteroidota</taxon>
        <taxon>Flavobacteriia</taxon>
        <taxon>Flavobacteriales</taxon>
        <taxon>Flavobacteriaceae</taxon>
        <taxon>Arenibacter</taxon>
    </lineage>
</organism>
<protein>
    <submittedName>
        <fullName evidence="1">Uncharacterized protein</fullName>
    </submittedName>
</protein>
<accession>A0A1X7J8A4</accession>
<evidence type="ECO:0000313" key="2">
    <source>
        <dbReference type="Proteomes" id="UP000193420"/>
    </source>
</evidence>
<proteinExistence type="predicted"/>
<dbReference type="EMBL" id="FXAO01000003">
    <property type="protein sequence ID" value="SMG24000.1"/>
    <property type="molecule type" value="Genomic_DNA"/>
</dbReference>
<dbReference type="AlphaFoldDB" id="A0A1X7J8A4"/>
<dbReference type="STRING" id="188872.SAMN03080602_01508"/>
<sequence length="51" mass="5596">MRNNQSIFLPVLQGIIYLEINEPFKIKISLQTCNTMASVAISVGKGVSKSL</sequence>
<evidence type="ECO:0000313" key="1">
    <source>
        <dbReference type="EMBL" id="SMG24000.1"/>
    </source>
</evidence>
<reference evidence="2" key="1">
    <citation type="submission" date="2017-04" db="EMBL/GenBank/DDBJ databases">
        <authorList>
            <person name="Varghese N."/>
            <person name="Submissions S."/>
        </authorList>
    </citation>
    <scope>NUCLEOTIDE SEQUENCE [LARGE SCALE GENOMIC DNA]</scope>
    <source>
        <strain evidence="2">DSM 19835</strain>
    </source>
</reference>
<name>A0A1X7J8A4_9FLAO</name>